<proteinExistence type="predicted"/>
<name>A0A6S4T4L5_AERCA</name>
<protein>
    <submittedName>
        <fullName evidence="1">Uncharacterized protein</fullName>
    </submittedName>
</protein>
<gene>
    <name evidence="2" type="ORF">KAM351_16870</name>
    <name evidence="1" type="ORF">WP2W18E01_14960</name>
</gene>
<evidence type="ECO:0000313" key="2">
    <source>
        <dbReference type="EMBL" id="GJA63076.1"/>
    </source>
</evidence>
<evidence type="ECO:0000313" key="1">
    <source>
        <dbReference type="EMBL" id="BBQ29914.1"/>
    </source>
</evidence>
<reference evidence="2" key="2">
    <citation type="submission" date="2021-07" db="EMBL/GenBank/DDBJ databases">
        <title>Draft genome sequence of carbapenem-resistant Aeromonas spp. in Japan.</title>
        <authorList>
            <person name="Maehana S."/>
            <person name="Suzuki M."/>
            <person name="Kitasato H."/>
        </authorList>
    </citation>
    <scope>NUCLEOTIDE SEQUENCE</scope>
    <source>
        <strain evidence="2">KAM351</strain>
    </source>
</reference>
<dbReference type="AlphaFoldDB" id="A0A6S4T4L5"/>
<reference evidence="1 3" key="1">
    <citation type="submission" date="2019-12" db="EMBL/GenBank/DDBJ databases">
        <title>complete genome sequences of Aeromonas caviae str. WP2-W18-ESBL-01 isolated from wastewater treatment plant effluent.</title>
        <authorList>
            <person name="Sekizuka T."/>
            <person name="Itokawa K."/>
            <person name="Yatsu K."/>
            <person name="Inamine Y."/>
            <person name="Kuroda M."/>
        </authorList>
    </citation>
    <scope>NUCLEOTIDE SEQUENCE [LARGE SCALE GENOMIC DNA]</scope>
    <source>
        <strain evidence="1 3">WP2-W18-ESBL-01</strain>
    </source>
</reference>
<dbReference type="Proteomes" id="UP000515756">
    <property type="component" value="Chromosome"/>
</dbReference>
<dbReference type="EMBL" id="AP021927">
    <property type="protein sequence ID" value="BBQ29914.1"/>
    <property type="molecule type" value="Genomic_DNA"/>
</dbReference>
<dbReference type="EMBL" id="BPNN01000019">
    <property type="protein sequence ID" value="GJA63076.1"/>
    <property type="molecule type" value="Genomic_DNA"/>
</dbReference>
<dbReference type="Proteomes" id="UP000886934">
    <property type="component" value="Unassembled WGS sequence"/>
</dbReference>
<organism evidence="1 3">
    <name type="scientific">Aeromonas caviae</name>
    <name type="common">Aeromonas punctata</name>
    <dbReference type="NCBI Taxonomy" id="648"/>
    <lineage>
        <taxon>Bacteria</taxon>
        <taxon>Pseudomonadati</taxon>
        <taxon>Pseudomonadota</taxon>
        <taxon>Gammaproteobacteria</taxon>
        <taxon>Aeromonadales</taxon>
        <taxon>Aeromonadaceae</taxon>
        <taxon>Aeromonas</taxon>
    </lineage>
</organism>
<evidence type="ECO:0000313" key="3">
    <source>
        <dbReference type="Proteomes" id="UP000515756"/>
    </source>
</evidence>
<accession>A0A6S4T4L5</accession>
<sequence>MPKKPIAIDPEVINLEGETQVVSDSGLTIQCYSVYLWSWKPAALLWLAC</sequence>